<evidence type="ECO:0000313" key="2">
    <source>
        <dbReference type="Proteomes" id="UP000554235"/>
    </source>
</evidence>
<organism evidence="1 2">
    <name type="scientific">Fusarium albosuccineum</name>
    <dbReference type="NCBI Taxonomy" id="1237068"/>
    <lineage>
        <taxon>Eukaryota</taxon>
        <taxon>Fungi</taxon>
        <taxon>Dikarya</taxon>
        <taxon>Ascomycota</taxon>
        <taxon>Pezizomycotina</taxon>
        <taxon>Sordariomycetes</taxon>
        <taxon>Hypocreomycetidae</taxon>
        <taxon>Hypocreales</taxon>
        <taxon>Nectriaceae</taxon>
        <taxon>Fusarium</taxon>
        <taxon>Fusarium decemcellulare species complex</taxon>
    </lineage>
</organism>
<dbReference type="PROSITE" id="PS00175">
    <property type="entry name" value="PG_MUTASE"/>
    <property type="match status" value="1"/>
</dbReference>
<comment type="caution">
    <text evidence="1">The sequence shown here is derived from an EMBL/GenBank/DDBJ whole genome shotgun (WGS) entry which is preliminary data.</text>
</comment>
<dbReference type="PANTHER" id="PTHR48100">
    <property type="entry name" value="BROAD-SPECIFICITY PHOSPHATASE YOR283W-RELATED"/>
    <property type="match status" value="1"/>
</dbReference>
<dbReference type="GO" id="GO:0005737">
    <property type="term" value="C:cytoplasm"/>
    <property type="evidence" value="ECO:0007669"/>
    <property type="project" value="TreeGrafter"/>
</dbReference>
<keyword evidence="2" id="KW-1185">Reference proteome</keyword>
<dbReference type="Proteomes" id="UP000554235">
    <property type="component" value="Unassembled WGS sequence"/>
</dbReference>
<protein>
    <submittedName>
        <fullName evidence="1">Phosphoglycerate mutase</fullName>
    </submittedName>
</protein>
<accession>A0A8H4PGS3</accession>
<dbReference type="SUPFAM" id="SSF53254">
    <property type="entry name" value="Phosphoglycerate mutase-like"/>
    <property type="match status" value="1"/>
</dbReference>
<dbReference type="InterPro" id="IPR050275">
    <property type="entry name" value="PGM_Phosphatase"/>
</dbReference>
<evidence type="ECO:0000313" key="1">
    <source>
        <dbReference type="EMBL" id="KAF4472222.1"/>
    </source>
</evidence>
<dbReference type="Gene3D" id="3.40.50.1240">
    <property type="entry name" value="Phosphoglycerate mutase-like"/>
    <property type="match status" value="1"/>
</dbReference>
<dbReference type="InterPro" id="IPR001345">
    <property type="entry name" value="PG/BPGM_mutase_AS"/>
</dbReference>
<dbReference type="AlphaFoldDB" id="A0A8H4PGS3"/>
<dbReference type="OrthoDB" id="496981at2759"/>
<gene>
    <name evidence="1" type="ORF">FALBO_871</name>
</gene>
<dbReference type="Pfam" id="PF00300">
    <property type="entry name" value="His_Phos_1"/>
    <property type="match status" value="1"/>
</dbReference>
<name>A0A8H4PGS3_9HYPO</name>
<reference evidence="1 2" key="1">
    <citation type="submission" date="2020-01" db="EMBL/GenBank/DDBJ databases">
        <title>Identification and distribution of gene clusters putatively required for synthesis of sphingolipid metabolism inhibitors in phylogenetically diverse species of the filamentous fungus Fusarium.</title>
        <authorList>
            <person name="Kim H.-S."/>
            <person name="Busman M."/>
            <person name="Brown D.W."/>
            <person name="Divon H."/>
            <person name="Uhlig S."/>
            <person name="Proctor R.H."/>
        </authorList>
    </citation>
    <scope>NUCLEOTIDE SEQUENCE [LARGE SCALE GENOMIC DNA]</scope>
    <source>
        <strain evidence="1 2">NRRL 20459</strain>
    </source>
</reference>
<sequence>MATIHILRHGQSLHNVDRGYPHRDPPLTQVGSQQASNVRLPTEPDLILVSPMTRTVQTALIVFGHLLNSSPAKAELQIWPDLREAHDAICNKGVSRADMATKFPSLDFSACHQEWDYPPHTSQDATARAERVRERVKDLSRSYKNIVLITHRGFIAFLVKGDRFNVCGMAFESFLSFIILFAAEEEVEVESHGINCDTGDKQDFGPSLLLPLSHYPTTE</sequence>
<proteinExistence type="predicted"/>
<dbReference type="InterPro" id="IPR029033">
    <property type="entry name" value="His_PPase_superfam"/>
</dbReference>
<dbReference type="PANTHER" id="PTHR48100:SF54">
    <property type="entry name" value="PHOSPHATASE SPAC5H10.03-RELATED"/>
    <property type="match status" value="1"/>
</dbReference>
<dbReference type="CDD" id="cd07067">
    <property type="entry name" value="HP_PGM_like"/>
    <property type="match status" value="1"/>
</dbReference>
<dbReference type="SMART" id="SM00855">
    <property type="entry name" value="PGAM"/>
    <property type="match status" value="1"/>
</dbReference>
<dbReference type="EMBL" id="JAADYS010000102">
    <property type="protein sequence ID" value="KAF4472222.1"/>
    <property type="molecule type" value="Genomic_DNA"/>
</dbReference>
<dbReference type="GO" id="GO:0016791">
    <property type="term" value="F:phosphatase activity"/>
    <property type="evidence" value="ECO:0007669"/>
    <property type="project" value="TreeGrafter"/>
</dbReference>
<dbReference type="InterPro" id="IPR013078">
    <property type="entry name" value="His_Pase_superF_clade-1"/>
</dbReference>